<dbReference type="Proteomes" id="UP001239111">
    <property type="component" value="Chromosome 4"/>
</dbReference>
<keyword evidence="2" id="KW-1185">Reference proteome</keyword>
<evidence type="ECO:0000313" key="2">
    <source>
        <dbReference type="Proteomes" id="UP001239111"/>
    </source>
</evidence>
<protein>
    <submittedName>
        <fullName evidence="1">Uncharacterized protein</fullName>
    </submittedName>
</protein>
<evidence type="ECO:0000313" key="1">
    <source>
        <dbReference type="EMBL" id="KAJ8666740.1"/>
    </source>
</evidence>
<organism evidence="1 2">
    <name type="scientific">Eretmocerus hayati</name>
    <dbReference type="NCBI Taxonomy" id="131215"/>
    <lineage>
        <taxon>Eukaryota</taxon>
        <taxon>Metazoa</taxon>
        <taxon>Ecdysozoa</taxon>
        <taxon>Arthropoda</taxon>
        <taxon>Hexapoda</taxon>
        <taxon>Insecta</taxon>
        <taxon>Pterygota</taxon>
        <taxon>Neoptera</taxon>
        <taxon>Endopterygota</taxon>
        <taxon>Hymenoptera</taxon>
        <taxon>Apocrita</taxon>
        <taxon>Proctotrupomorpha</taxon>
        <taxon>Chalcidoidea</taxon>
        <taxon>Aphelinidae</taxon>
        <taxon>Aphelininae</taxon>
        <taxon>Eretmocerus</taxon>
    </lineage>
</organism>
<sequence length="111" mass="12654">MLGIEAQGEMRIFGDESAQLYRTEELDTLLGNELEDQGILGEQDDYDILEPPTEKSKKNSQPEEAKLTAFDPALATLSLSEEVREHSAWSIVENWYLWYNSTLFLTVKAQL</sequence>
<accession>A0ACC2N6C6</accession>
<dbReference type="EMBL" id="CM056744">
    <property type="protein sequence ID" value="KAJ8666740.1"/>
    <property type="molecule type" value="Genomic_DNA"/>
</dbReference>
<gene>
    <name evidence="1" type="ORF">QAD02_008402</name>
</gene>
<comment type="caution">
    <text evidence="1">The sequence shown here is derived from an EMBL/GenBank/DDBJ whole genome shotgun (WGS) entry which is preliminary data.</text>
</comment>
<name>A0ACC2N6C6_9HYME</name>
<proteinExistence type="predicted"/>
<reference evidence="1" key="1">
    <citation type="submission" date="2023-04" db="EMBL/GenBank/DDBJ databases">
        <title>A chromosome-level genome assembly of the parasitoid wasp Eretmocerus hayati.</title>
        <authorList>
            <person name="Zhong Y."/>
            <person name="Liu S."/>
            <person name="Liu Y."/>
        </authorList>
    </citation>
    <scope>NUCLEOTIDE SEQUENCE</scope>
    <source>
        <strain evidence="1">ZJU_SS_LIU_2023</strain>
    </source>
</reference>